<dbReference type="Gene3D" id="6.20.240.20">
    <property type="match status" value="1"/>
</dbReference>
<dbReference type="GO" id="GO:0000146">
    <property type="term" value="F:microfilament motor activity"/>
    <property type="evidence" value="ECO:0000318"/>
    <property type="project" value="GO_Central"/>
</dbReference>
<dbReference type="InterPro" id="IPR036072">
    <property type="entry name" value="MYSc_Myo1"/>
</dbReference>
<keyword evidence="4 8" id="KW-0067">ATP-binding</keyword>
<dbReference type="Pfam" id="PF00063">
    <property type="entry name" value="Myosin_head"/>
    <property type="match status" value="1"/>
</dbReference>
<name>B3RQ01_TRIAD</name>
<feature type="domain" description="TH1" evidence="10">
    <location>
        <begin position="919"/>
        <end position="1069"/>
    </location>
</feature>
<evidence type="ECO:0000313" key="11">
    <source>
        <dbReference type="EMBL" id="EDV27730.1"/>
    </source>
</evidence>
<dbReference type="STRING" id="10228.B3RQ01"/>
<evidence type="ECO:0000259" key="9">
    <source>
        <dbReference type="PROSITE" id="PS51456"/>
    </source>
</evidence>
<evidence type="ECO:0000256" key="7">
    <source>
        <dbReference type="ARBA" id="ARBA00023203"/>
    </source>
</evidence>
<dbReference type="InterPro" id="IPR001609">
    <property type="entry name" value="Myosin_head_motor_dom-like"/>
</dbReference>
<keyword evidence="12" id="KW-1185">Reference proteome</keyword>
<dbReference type="RefSeq" id="XP_002109564.1">
    <property type="nucleotide sequence ID" value="XM_002109528.1"/>
</dbReference>
<accession>B3RQ01</accession>
<dbReference type="CTD" id="6751322"/>
<dbReference type="InterPro" id="IPR027417">
    <property type="entry name" value="P-loop_NTPase"/>
</dbReference>
<dbReference type="GO" id="GO:0007015">
    <property type="term" value="P:actin filament organization"/>
    <property type="evidence" value="ECO:0000318"/>
    <property type="project" value="GO_Central"/>
</dbReference>
<dbReference type="PROSITE" id="PS51456">
    <property type="entry name" value="MYOSIN_MOTOR"/>
    <property type="match status" value="1"/>
</dbReference>
<dbReference type="HOGENOM" id="CLU_000192_7_7_1"/>
<dbReference type="GO" id="GO:0016459">
    <property type="term" value="C:myosin complex"/>
    <property type="evidence" value="ECO:0007669"/>
    <property type="project" value="UniProtKB-KW"/>
</dbReference>
<evidence type="ECO:0008006" key="13">
    <source>
        <dbReference type="Google" id="ProtNLM"/>
    </source>
</evidence>
<dbReference type="PANTHER" id="PTHR13140:SF802">
    <property type="entry name" value="UNCONVENTIONAL MYOSIN-IB ISOFORM X1"/>
    <property type="match status" value="1"/>
</dbReference>
<dbReference type="OrthoDB" id="6108017at2759"/>
<dbReference type="SMART" id="SM00242">
    <property type="entry name" value="MYSc"/>
    <property type="match status" value="1"/>
</dbReference>
<sequence>MDNDNQEIHESILDDTTGVPDLILLDEVSDNAILFNLQQRYYDNQIYTYIGNVVISVNPYQKLPIYTSETILNYRGKSLYELQPHIYAIADNAYRALRDRDEDQCVIISGESGSGKTEASKVVMQYIAAVSGKSKDVELVKEQLLQTNPLLEAFGNAKTHRNNNSSRFGKYMDIEFDFKGDPVGGVITNYLLEKSRVVSQADGERNFHIFYQLLVGASEQILDDLYLTDDIRDYNYINPYSVATEIDENDFTETLQAMEIVGFQSIEVKYVLQLLAAILHIGNLQLSEKEDESGNEFSEINLNRDLQIVSKLTNCKISQFQYAITQKLVETKYEQVTTSLTIAQARYARDALAKAIYSRLFSWIVDKVNESLTVKETATRKVMGVLDIYGFEIFQNNSFEQFIINYCNEKLQQIFIEMTLKLEQEEYVNEGMPWTHIDYFNNKIICDLIEKNNGILSMLDEECIRPGKVSDKTFLDKLNNRCSKHPHYQSKSMKEFSRDSTLDRESFRLVHYAGNVTYNVNGFIDKNNDNLHRNISQAMYTSGNPLLQFLFIEGNPKLASRKRPPTSGSQFKKSVAQLMVNLLAKTPNYIRCIKPNDKQIPEDFDISIVRHQIQYLGLLENVRVRRAGYAFRQTYAKILYRYKMLSMATWPRWEGDTKAGVQEMIESLPIEPNEYAYGKTKLFIRNPRTLFNMEEWRRMRLYDLATEIQAKFRGFYLRKWYLRLRRSQISISANWRCYRERASFLSVRFASIAVQRFCRGWKARKLYRKLKYEKQCTIAQGVIRRFYFGWKARKLARKLREEKRRNLAANVIRTFFFGWQIRKKYRKKFPSIAGPKVYRFLRQSLNYRFLKAVIDELPSESPIEKNWPSCGPMFEEISDQLREMHHVWRCARFRRRLSPEQREIYSEKLLASQLFNNKKEYYSQTVGVPFRGDYCGLGKHPLWKTITKGYDKDKEVHWADTVIKLHRANGKGVPRILAVTGAAIIILDSKTLSLKYRIPLHELATLLFSPHNDTVCVIQCRMDKTLPHLKKGDFLIQTHHVIELATKIVLVLKDLSISNDEPVVKIAKK</sequence>
<dbReference type="Gene3D" id="1.10.10.820">
    <property type="match status" value="1"/>
</dbReference>
<evidence type="ECO:0000256" key="1">
    <source>
        <dbReference type="ARBA" id="ARBA00008314"/>
    </source>
</evidence>
<dbReference type="GO" id="GO:0005886">
    <property type="term" value="C:plasma membrane"/>
    <property type="evidence" value="ECO:0000318"/>
    <property type="project" value="GO_Central"/>
</dbReference>
<organism evidence="11 12">
    <name type="scientific">Trichoplax adhaerens</name>
    <name type="common">Trichoplax reptans</name>
    <dbReference type="NCBI Taxonomy" id="10228"/>
    <lineage>
        <taxon>Eukaryota</taxon>
        <taxon>Metazoa</taxon>
        <taxon>Placozoa</taxon>
        <taxon>Uniplacotomia</taxon>
        <taxon>Trichoplacea</taxon>
        <taxon>Trichoplacidae</taxon>
        <taxon>Trichoplax</taxon>
    </lineage>
</organism>
<dbReference type="GO" id="GO:0005737">
    <property type="term" value="C:cytoplasm"/>
    <property type="evidence" value="ECO:0000318"/>
    <property type="project" value="GO_Central"/>
</dbReference>
<keyword evidence="7 8" id="KW-0009">Actin-binding</keyword>
<dbReference type="CDD" id="cd01378">
    <property type="entry name" value="MYSc_Myo1"/>
    <property type="match status" value="1"/>
</dbReference>
<dbReference type="Gene3D" id="3.40.850.10">
    <property type="entry name" value="Kinesin motor domain"/>
    <property type="match status" value="1"/>
</dbReference>
<protein>
    <recommendedName>
        <fullName evidence="13">Myosin motor domain-containing protein</fullName>
    </recommendedName>
</protein>
<dbReference type="GO" id="GO:0051015">
    <property type="term" value="F:actin filament binding"/>
    <property type="evidence" value="ECO:0000318"/>
    <property type="project" value="GO_Central"/>
</dbReference>
<keyword evidence="3 8" id="KW-0547">Nucleotide-binding</keyword>
<dbReference type="SUPFAM" id="SSF52540">
    <property type="entry name" value="P-loop containing nucleoside triphosphate hydrolases"/>
    <property type="match status" value="1"/>
</dbReference>
<dbReference type="PANTHER" id="PTHR13140">
    <property type="entry name" value="MYOSIN"/>
    <property type="match status" value="1"/>
</dbReference>
<dbReference type="GO" id="GO:0005902">
    <property type="term" value="C:microvillus"/>
    <property type="evidence" value="ECO:0000318"/>
    <property type="project" value="GO_Central"/>
</dbReference>
<dbReference type="InterPro" id="IPR000048">
    <property type="entry name" value="IQ_motif_EF-hand-BS"/>
</dbReference>
<dbReference type="PhylomeDB" id="B3RQ01"/>
<dbReference type="eggNOG" id="KOG0164">
    <property type="taxonomic scope" value="Eukaryota"/>
</dbReference>
<dbReference type="KEGG" id="tad:TRIADDRAFT_20417"/>
<dbReference type="FunFam" id="1.10.10.820:FF:000001">
    <property type="entry name" value="Myosin heavy chain"/>
    <property type="match status" value="1"/>
</dbReference>
<evidence type="ECO:0000256" key="8">
    <source>
        <dbReference type="PROSITE-ProRule" id="PRU00782"/>
    </source>
</evidence>
<feature type="binding site" evidence="8">
    <location>
        <begin position="110"/>
        <end position="117"/>
    </location>
    <ligand>
        <name>ATP</name>
        <dbReference type="ChEBI" id="CHEBI:30616"/>
    </ligand>
</feature>
<gene>
    <name evidence="11" type="ORF">TRIADDRAFT_20417</name>
</gene>
<dbReference type="Proteomes" id="UP000009022">
    <property type="component" value="Unassembled WGS sequence"/>
</dbReference>
<dbReference type="GO" id="GO:0005524">
    <property type="term" value="F:ATP binding"/>
    <property type="evidence" value="ECO:0007669"/>
    <property type="project" value="UniProtKB-UniRule"/>
</dbReference>
<evidence type="ECO:0000256" key="2">
    <source>
        <dbReference type="ARBA" id="ARBA00022737"/>
    </source>
</evidence>
<dbReference type="PROSITE" id="PS50096">
    <property type="entry name" value="IQ"/>
    <property type="match status" value="3"/>
</dbReference>
<keyword evidence="5 8" id="KW-0518">Myosin</keyword>
<dbReference type="Pfam" id="PF06017">
    <property type="entry name" value="Myosin_TH1"/>
    <property type="match status" value="1"/>
</dbReference>
<dbReference type="FunFam" id="1.20.58.530:FF:000004">
    <property type="entry name" value="Unconventional myosin ID"/>
    <property type="match status" value="1"/>
</dbReference>
<dbReference type="FunFam" id="3.40.850.10:FF:000101">
    <property type="entry name" value="Slow myosin heavy chain 2"/>
    <property type="match status" value="1"/>
</dbReference>
<dbReference type="InterPro" id="IPR010926">
    <property type="entry name" value="Myosin_TH1"/>
</dbReference>
<evidence type="ECO:0000256" key="5">
    <source>
        <dbReference type="ARBA" id="ARBA00023123"/>
    </source>
</evidence>
<dbReference type="GO" id="GO:0015629">
    <property type="term" value="C:actin cytoskeleton"/>
    <property type="evidence" value="ECO:0000318"/>
    <property type="project" value="GO_Central"/>
</dbReference>
<dbReference type="OMA" id="ICPVSPN"/>
<dbReference type="FunCoup" id="B3RQ01">
    <property type="interactions" value="431"/>
</dbReference>
<dbReference type="SMART" id="SM00015">
    <property type="entry name" value="IQ"/>
    <property type="match status" value="4"/>
</dbReference>
<dbReference type="GeneID" id="6751322"/>
<keyword evidence="2" id="KW-0677">Repeat</keyword>
<evidence type="ECO:0000313" key="12">
    <source>
        <dbReference type="Proteomes" id="UP000009022"/>
    </source>
</evidence>
<proteinExistence type="inferred from homology"/>
<dbReference type="EMBL" id="DS985242">
    <property type="protein sequence ID" value="EDV27730.1"/>
    <property type="molecule type" value="Genomic_DNA"/>
</dbReference>
<dbReference type="InterPro" id="IPR036961">
    <property type="entry name" value="Kinesin_motor_dom_sf"/>
</dbReference>
<dbReference type="GO" id="GO:0030048">
    <property type="term" value="P:actin filament-based movement"/>
    <property type="evidence" value="ECO:0000318"/>
    <property type="project" value="GO_Central"/>
</dbReference>
<keyword evidence="6 8" id="KW-0505">Motor protein</keyword>
<dbReference type="Gene3D" id="1.20.5.190">
    <property type="match status" value="1"/>
</dbReference>
<dbReference type="Gene3D" id="1.20.58.530">
    <property type="match status" value="1"/>
</dbReference>
<dbReference type="GO" id="GO:0006897">
    <property type="term" value="P:endocytosis"/>
    <property type="evidence" value="ECO:0000318"/>
    <property type="project" value="GO_Central"/>
</dbReference>
<dbReference type="PROSITE" id="PS51757">
    <property type="entry name" value="TH1"/>
    <property type="match status" value="1"/>
</dbReference>
<comment type="similarity">
    <text evidence="1 8">Belongs to the TRAFAC class myosin-kinesin ATPase superfamily. Myosin family.</text>
</comment>
<feature type="region of interest" description="Actin-binding" evidence="8">
    <location>
        <begin position="575"/>
        <end position="597"/>
    </location>
</feature>
<dbReference type="InParanoid" id="B3RQ01"/>
<feature type="domain" description="Myosin motor" evidence="9">
    <location>
        <begin position="17"/>
        <end position="698"/>
    </location>
</feature>
<evidence type="ECO:0000256" key="4">
    <source>
        <dbReference type="ARBA" id="ARBA00022840"/>
    </source>
</evidence>
<dbReference type="AlphaFoldDB" id="B3RQ01"/>
<evidence type="ECO:0000256" key="3">
    <source>
        <dbReference type="ARBA" id="ARBA00022741"/>
    </source>
</evidence>
<evidence type="ECO:0000259" key="10">
    <source>
        <dbReference type="PROSITE" id="PS51757"/>
    </source>
</evidence>
<reference evidence="11 12" key="1">
    <citation type="journal article" date="2008" name="Nature">
        <title>The Trichoplax genome and the nature of placozoans.</title>
        <authorList>
            <person name="Srivastava M."/>
            <person name="Begovic E."/>
            <person name="Chapman J."/>
            <person name="Putnam N.H."/>
            <person name="Hellsten U."/>
            <person name="Kawashima T."/>
            <person name="Kuo A."/>
            <person name="Mitros T."/>
            <person name="Salamov A."/>
            <person name="Carpenter M.L."/>
            <person name="Signorovitch A.Y."/>
            <person name="Moreno M.A."/>
            <person name="Kamm K."/>
            <person name="Grimwood J."/>
            <person name="Schmutz J."/>
            <person name="Shapiro H."/>
            <person name="Grigoriev I.V."/>
            <person name="Buss L.W."/>
            <person name="Schierwater B."/>
            <person name="Dellaporta S.L."/>
            <person name="Rokhsar D.S."/>
        </authorList>
    </citation>
    <scope>NUCLEOTIDE SEQUENCE [LARGE SCALE GENOMIC DNA]</scope>
    <source>
        <strain evidence="11 12">Grell-BS-1999</strain>
    </source>
</reference>
<dbReference type="PRINTS" id="PR00193">
    <property type="entry name" value="MYOSINHEAVY"/>
</dbReference>
<evidence type="ECO:0000256" key="6">
    <source>
        <dbReference type="ARBA" id="ARBA00023175"/>
    </source>
</evidence>
<dbReference type="Gene3D" id="1.20.120.720">
    <property type="entry name" value="Myosin VI head, motor domain, U50 subdomain"/>
    <property type="match status" value="1"/>
</dbReference>